<dbReference type="SUPFAM" id="SSF48452">
    <property type="entry name" value="TPR-like"/>
    <property type="match status" value="1"/>
</dbReference>
<organism evidence="3">
    <name type="scientific">Halalkalibacterium halodurans</name>
    <name type="common">Bacillus halodurans</name>
    <dbReference type="NCBI Taxonomy" id="86665"/>
    <lineage>
        <taxon>Bacteria</taxon>
        <taxon>Bacillati</taxon>
        <taxon>Bacillota</taxon>
        <taxon>Bacilli</taxon>
        <taxon>Bacillales</taxon>
        <taxon>Bacillaceae</taxon>
        <taxon>Halalkalibacterium (ex Joshi et al. 2022)</taxon>
    </lineage>
</organism>
<dbReference type="Pfam" id="PF00515">
    <property type="entry name" value="TPR_1"/>
    <property type="match status" value="1"/>
</dbReference>
<dbReference type="Pfam" id="PF18801">
    <property type="entry name" value="RapH_N"/>
    <property type="match status" value="1"/>
</dbReference>
<protein>
    <submittedName>
        <fullName evidence="3">Aspartate phosphatase</fullName>
    </submittedName>
</protein>
<dbReference type="AlphaFoldDB" id="A0A0M0KBI1"/>
<keyword evidence="1" id="KW-0802">TPR repeat</keyword>
<dbReference type="PATRIC" id="fig|136160.3.peg.3675"/>
<dbReference type="SMART" id="SM00028">
    <property type="entry name" value="TPR"/>
    <property type="match status" value="4"/>
</dbReference>
<dbReference type="InterPro" id="IPR019734">
    <property type="entry name" value="TPR_rpt"/>
</dbReference>
<evidence type="ECO:0000256" key="1">
    <source>
        <dbReference type="PROSITE-ProRule" id="PRU00339"/>
    </source>
</evidence>
<proteinExistence type="predicted"/>
<dbReference type="Gene3D" id="1.25.40.10">
    <property type="entry name" value="Tetratricopeptide repeat domain"/>
    <property type="match status" value="1"/>
</dbReference>
<feature type="repeat" description="TPR" evidence="1">
    <location>
        <begin position="213"/>
        <end position="246"/>
    </location>
</feature>
<gene>
    <name evidence="3" type="ORF">AMD02_18560</name>
</gene>
<sequence length="371" mass="43874">MVEKLASSEVANRLNEWYDTIKQQDVERASKLRNEVQKAINQMEEDQSVLLYFNLIDSRYKLLIEQFDESGSILKSVKEQSEQTETDHLLRYYYYFFSGLYEFGRRKIIEAIHFYHQAENFLGDIPDDIEHAEFHFQLATAYYEITQNYVSLSHTRKALEIYSKHDNYVNRLISTQLVTAFNYLELNEHRASELLFKKTIQIASNHQHKYMEILGYLNLGICYESQGKLELAKDCFDAALDINYPQDSKKITYLRIKYMLARTLLKMDLLKEGREWLQSAKLLAEETNEATYQAKLMILDSIYLEVNESVIDESLKTLKDKKLWYDVSDLTTNAARHFKKKEMFKLATKYFNEALLAKEKIPMLYKEVESE</sequence>
<reference evidence="3" key="1">
    <citation type="submission" date="2015-08" db="EMBL/GenBank/DDBJ databases">
        <title>Complete DNA Sequence of Pseudomonas syringae pv. actinidiae, the Causal Agent of Kiwifruit Canker Disease.</title>
        <authorList>
            <person name="Rikkerink E.H.A."/>
            <person name="Fineran P.C."/>
        </authorList>
    </citation>
    <scope>NUCLEOTIDE SEQUENCE</scope>
    <source>
        <strain evidence="3">DSM 13666</strain>
    </source>
</reference>
<dbReference type="PROSITE" id="PS50005">
    <property type="entry name" value="TPR"/>
    <property type="match status" value="1"/>
</dbReference>
<feature type="coiled-coil region" evidence="2">
    <location>
        <begin position="22"/>
        <end position="49"/>
    </location>
</feature>
<accession>A0A0M0KBI1</accession>
<evidence type="ECO:0000256" key="2">
    <source>
        <dbReference type="SAM" id="Coils"/>
    </source>
</evidence>
<dbReference type="InterPro" id="IPR011990">
    <property type="entry name" value="TPR-like_helical_dom_sf"/>
</dbReference>
<dbReference type="GeneID" id="87596230"/>
<name>A0A0M0KBI1_ALKHA</name>
<dbReference type="RefSeq" id="WP_053432424.1">
    <property type="nucleotide sequence ID" value="NZ_CP040441.1"/>
</dbReference>
<keyword evidence="2" id="KW-0175">Coiled coil</keyword>
<comment type="caution">
    <text evidence="3">The sequence shown here is derived from an EMBL/GenBank/DDBJ whole genome shotgun (WGS) entry which is preliminary data.</text>
</comment>
<evidence type="ECO:0000313" key="3">
    <source>
        <dbReference type="EMBL" id="KOO36195.1"/>
    </source>
</evidence>
<dbReference type="EMBL" id="LILD01000014">
    <property type="protein sequence ID" value="KOO36195.1"/>
    <property type="molecule type" value="Genomic_DNA"/>
</dbReference>